<name>A0AAD4Q7F9_9AGAM</name>
<dbReference type="EMBL" id="JAKELL010000230">
    <property type="protein sequence ID" value="KAH8978398.1"/>
    <property type="molecule type" value="Genomic_DNA"/>
</dbReference>
<evidence type="ECO:0000259" key="6">
    <source>
        <dbReference type="Pfam" id="PF24883"/>
    </source>
</evidence>
<feature type="repeat" description="ANK" evidence="3">
    <location>
        <begin position="1138"/>
        <end position="1177"/>
    </location>
</feature>
<keyword evidence="1" id="KW-0677">Repeat</keyword>
<dbReference type="Pfam" id="PF12796">
    <property type="entry name" value="Ank_2"/>
    <property type="match status" value="4"/>
</dbReference>
<dbReference type="Gene3D" id="3.40.50.300">
    <property type="entry name" value="P-loop containing nucleotide triphosphate hydrolases"/>
    <property type="match status" value="1"/>
</dbReference>
<feature type="domain" description="Fungal STAND N-terminal Goodbye" evidence="4">
    <location>
        <begin position="214"/>
        <end position="314"/>
    </location>
</feature>
<evidence type="ECO:0000256" key="1">
    <source>
        <dbReference type="ARBA" id="ARBA00022737"/>
    </source>
</evidence>
<protein>
    <submittedName>
        <fullName evidence="7">Ankyrin repeat-containing domain protein</fullName>
    </submittedName>
</protein>
<keyword evidence="8" id="KW-1185">Reference proteome</keyword>
<proteinExistence type="predicted"/>
<evidence type="ECO:0000256" key="2">
    <source>
        <dbReference type="ARBA" id="ARBA00023043"/>
    </source>
</evidence>
<feature type="repeat" description="ANK" evidence="3">
    <location>
        <begin position="54"/>
        <end position="86"/>
    </location>
</feature>
<dbReference type="InterPro" id="IPR002110">
    <property type="entry name" value="Ankyrin_rpt"/>
</dbReference>
<feature type="repeat" description="ANK" evidence="3">
    <location>
        <begin position="15"/>
        <end position="53"/>
    </location>
</feature>
<reference evidence="7" key="1">
    <citation type="submission" date="2022-01" db="EMBL/GenBank/DDBJ databases">
        <title>Comparative genomics reveals a dynamic genome evolution in the ectomycorrhizal milk-cap (Lactarius) mushrooms.</title>
        <authorList>
            <consortium name="DOE Joint Genome Institute"/>
            <person name="Lebreton A."/>
            <person name="Tang N."/>
            <person name="Kuo A."/>
            <person name="LaButti K."/>
            <person name="Drula E."/>
            <person name="Barry K."/>
            <person name="Clum A."/>
            <person name="Lipzen A."/>
            <person name="Mousain D."/>
            <person name="Ng V."/>
            <person name="Wang R."/>
            <person name="Wang X."/>
            <person name="Dai Y."/>
            <person name="Henrissat B."/>
            <person name="Grigoriev I.V."/>
            <person name="Guerin-Laguette A."/>
            <person name="Yu F."/>
            <person name="Martin F.M."/>
        </authorList>
    </citation>
    <scope>NUCLEOTIDE SEQUENCE</scope>
    <source>
        <strain evidence="7">QP</strain>
    </source>
</reference>
<feature type="repeat" description="ANK" evidence="3">
    <location>
        <begin position="1105"/>
        <end position="1137"/>
    </location>
</feature>
<evidence type="ECO:0000259" key="4">
    <source>
        <dbReference type="Pfam" id="PF17109"/>
    </source>
</evidence>
<evidence type="ECO:0000313" key="8">
    <source>
        <dbReference type="Proteomes" id="UP001201163"/>
    </source>
</evidence>
<dbReference type="PROSITE" id="PS50088">
    <property type="entry name" value="ANK_REPEAT"/>
    <property type="match status" value="7"/>
</dbReference>
<dbReference type="Pfam" id="PF22939">
    <property type="entry name" value="WHD_GPIID"/>
    <property type="match status" value="1"/>
</dbReference>
<dbReference type="SMART" id="SM00248">
    <property type="entry name" value="ANK"/>
    <property type="match status" value="10"/>
</dbReference>
<dbReference type="InterPro" id="IPR031350">
    <property type="entry name" value="Goodbye_dom"/>
</dbReference>
<comment type="caution">
    <text evidence="7">The sequence shown here is derived from an EMBL/GenBank/DDBJ whole genome shotgun (WGS) entry which is preliminary data.</text>
</comment>
<dbReference type="InterPro" id="IPR027417">
    <property type="entry name" value="P-loop_NTPase"/>
</dbReference>
<feature type="repeat" description="ANK" evidence="3">
    <location>
        <begin position="1010"/>
        <end position="1045"/>
    </location>
</feature>
<feature type="repeat" description="ANK" evidence="3">
    <location>
        <begin position="130"/>
        <end position="162"/>
    </location>
</feature>
<dbReference type="PANTHER" id="PTHR24134">
    <property type="entry name" value="ANKYRIN REPEAT-CONTAINING PROTEIN DDB_G0279043"/>
    <property type="match status" value="1"/>
</dbReference>
<dbReference type="AlphaFoldDB" id="A0AAD4Q7F9"/>
<dbReference type="Pfam" id="PF17109">
    <property type="entry name" value="Goodbye"/>
    <property type="match status" value="1"/>
</dbReference>
<dbReference type="Gene3D" id="1.25.40.20">
    <property type="entry name" value="Ankyrin repeat-containing domain"/>
    <property type="match status" value="3"/>
</dbReference>
<feature type="domain" description="Nephrocystin 3-like N-terminal" evidence="6">
    <location>
        <begin position="469"/>
        <end position="638"/>
    </location>
</feature>
<feature type="domain" description="GPI inositol-deacylase winged helix" evidence="5">
    <location>
        <begin position="749"/>
        <end position="838"/>
    </location>
</feature>
<dbReference type="Proteomes" id="UP001201163">
    <property type="component" value="Unassembled WGS sequence"/>
</dbReference>
<feature type="repeat" description="ANK" evidence="3">
    <location>
        <begin position="1179"/>
        <end position="1211"/>
    </location>
</feature>
<dbReference type="PRINTS" id="PR01415">
    <property type="entry name" value="ANKYRIN"/>
</dbReference>
<dbReference type="PANTHER" id="PTHR24134:SF9">
    <property type="entry name" value="ANKYRIN REPEAT AND SOCS BOX PROTEIN 8"/>
    <property type="match status" value="1"/>
</dbReference>
<accession>A0AAD4Q7F9</accession>
<evidence type="ECO:0000256" key="3">
    <source>
        <dbReference type="PROSITE-ProRule" id="PRU00023"/>
    </source>
</evidence>
<keyword evidence="2 3" id="KW-0040">ANK repeat</keyword>
<dbReference type="Pfam" id="PF00023">
    <property type="entry name" value="Ank"/>
    <property type="match status" value="1"/>
</dbReference>
<dbReference type="Pfam" id="PF24883">
    <property type="entry name" value="NPHP3_N"/>
    <property type="match status" value="1"/>
</dbReference>
<dbReference type="SUPFAM" id="SSF48403">
    <property type="entry name" value="Ankyrin repeat"/>
    <property type="match status" value="2"/>
</dbReference>
<gene>
    <name evidence="7" type="ORF">EDB92DRAFT_1956563</name>
</gene>
<dbReference type="InterPro" id="IPR036770">
    <property type="entry name" value="Ankyrin_rpt-contain_sf"/>
</dbReference>
<organism evidence="7 8">
    <name type="scientific">Lactarius akahatsu</name>
    <dbReference type="NCBI Taxonomy" id="416441"/>
    <lineage>
        <taxon>Eukaryota</taxon>
        <taxon>Fungi</taxon>
        <taxon>Dikarya</taxon>
        <taxon>Basidiomycota</taxon>
        <taxon>Agaricomycotina</taxon>
        <taxon>Agaricomycetes</taxon>
        <taxon>Russulales</taxon>
        <taxon>Russulaceae</taxon>
        <taxon>Lactarius</taxon>
    </lineage>
</organism>
<evidence type="ECO:0000313" key="7">
    <source>
        <dbReference type="EMBL" id="KAH8978398.1"/>
    </source>
</evidence>
<dbReference type="SUPFAM" id="SSF52540">
    <property type="entry name" value="P-loop containing nucleoside triphosphate hydrolases"/>
    <property type="match status" value="1"/>
</dbReference>
<dbReference type="PROSITE" id="PS50297">
    <property type="entry name" value="ANK_REP_REGION"/>
    <property type="match status" value="6"/>
</dbReference>
<dbReference type="InterPro" id="IPR054471">
    <property type="entry name" value="GPIID_WHD"/>
</dbReference>
<dbReference type="InterPro" id="IPR056884">
    <property type="entry name" value="NPHP3-like_N"/>
</dbReference>
<sequence>MLVDRGANVNAEDNRGRTPLHRALEDRYQSDKDFFAVAQLLMERGADVDARDKDDETPLHLSSYIPEVELLRMLLDLGANVNAADEGGRPSLHRVLDPEAYLDKFGFGIAEAAKLLVERGADVNTREEDHGETPLHLASRLMSLDVVWTLLEHGADLNAENNEGKIPFQLVQESMRKEMDRPPLKYFFPQAEVPEWRARAQGVALMGRLYGYQYQAVDSPEAILTVLEGKADELNQSRSSDERLTKWLKPTVNIINTLSATLGEGAALVFPPTKIIFSGIGILLVAAKSTVASREVLVELFDRIESFFQRLRIYTTVPRSPAVTDELAKILAEVLSILGIATKGIKERQISGCIFPDVLLLAQVRPEIFLKNVAGMNDLEDSLQRIGELERRELLTGIAQVTSDTSVLKDDTKEIKADAKEAKTMVKEIAEKMDARDLDEVLQKLKRWLSPPDPSTNYNIGLRDLHKETATWFLEGRIFQEWYSMGSLLWIHGKPGSGKSILCSTIIQRLISLCDDGRASVAYFYFDFRDDKKKHLHDLLPSLLVQFAAQSIPCCDIISRVYSTHGKGMQTPSDEVLINCLVNILSTVTQHPIYIIVDALDECLNTSGVRSPRERVLGLMKHLINLHLPNLHICVTSRPEIDIRIRLEPLTSRRVSLHDQTGHREDIAKYINSEVGVVANDNTWREDDKELVIETLSQKADGMFRWVYCQLEMLRLCLRSRVRQFVNELPDSLDDTYARVLKGIPRTNRSHVQRLLQFLTVARRPPRVDVVAAVFAFDVDAIEGEVLTLDANSRSEDQEQELLSACPSLITIFDSHNSRVVQFSHFSVKEFLVSDRLAVSSEDTSRYHILPEDAHTALAQAFLGVLLRLDDRADSPNASNIPLAEYAAEHWVSHAQVGSVSSRVMDKMKILFDSDKPHFAAWVRIYDLDNQPFLGLHSEIRYEMGNCLYYSALCGFYDLVEHLVKRHPQHVNAIGGTHGHPIAAALDQGHLRIAELLLRHGANVDGPGRDGRTPLHQAIEWSSDLTVGAVRFLLENGADANARRTDLSTPLHLAAGGCDGVLIFNFKVSSGAFTASFKSKADCLNLVQLLLEYGALADVNSRNAEGSTPLHNASHVIDVEVARVLLDNGACVNAEDSQGQTPLHRMLLGSRIYNSEDSFDVAQLLTERGADVNAQEEVHGETPLHLASRLMSLEVVWILLKHGADRNAENNEGKIPFQLVQESMREEMEWPNAQERPPGPLKFLFPRADIREWRARVRAQGVALMGLFYGY</sequence>
<evidence type="ECO:0000259" key="5">
    <source>
        <dbReference type="Pfam" id="PF22939"/>
    </source>
</evidence>